<dbReference type="Gene3D" id="1.10.4030.10">
    <property type="entry name" value="Porin chaperone SurA, peptide-binding domain"/>
    <property type="match status" value="1"/>
</dbReference>
<proteinExistence type="inferred from homology"/>
<evidence type="ECO:0000256" key="4">
    <source>
        <dbReference type="ARBA" id="ARBA00022989"/>
    </source>
</evidence>
<evidence type="ECO:0000313" key="11">
    <source>
        <dbReference type="Proteomes" id="UP001321445"/>
    </source>
</evidence>
<accession>A0ABM8FIK6</accession>
<gene>
    <name evidence="10" type="ORF">HCR_04270</name>
</gene>
<evidence type="ECO:0000256" key="2">
    <source>
        <dbReference type="ARBA" id="ARBA00022475"/>
    </source>
</evidence>
<keyword evidence="6" id="KW-0143">Chaperone</keyword>
<evidence type="ECO:0000256" key="8">
    <source>
        <dbReference type="SAM" id="Phobius"/>
    </source>
</evidence>
<evidence type="ECO:0000313" key="10">
    <source>
        <dbReference type="EMBL" id="BDY12115.1"/>
    </source>
</evidence>
<evidence type="ECO:0000256" key="3">
    <source>
        <dbReference type="ARBA" id="ARBA00022692"/>
    </source>
</evidence>
<dbReference type="InterPro" id="IPR052029">
    <property type="entry name" value="PpiD_chaperone"/>
</dbReference>
<keyword evidence="10" id="KW-0413">Isomerase</keyword>
<name>A0ABM8FIK6_9BACT</name>
<feature type="transmembrane region" description="Helical" evidence="8">
    <location>
        <begin position="12"/>
        <end position="34"/>
    </location>
</feature>
<sequence length="490" mass="55886">MISWMQKHRKYLVITIWISTIAFVGAGFVGWGTYQYGGKSNNVAKVGDVPVTMQEFQTAYGNVYQQYNQAMGGKLDEATAKKMGLQKQVLQSLIYQALLKNFAKEHNIVVSDEEVQQAILNIPAFQKNGRFDKSTYIAVLQSMRMKPKTFEANLKNEILLNKTLSLLNPGMAPLELEAFGSAIFMADRLRYKVFSAEEIQVSFSDDELKRYWEEHKSDYMTPKRYKLAILWITPSTELPEEPAIESFYKEHRTDFTDSEGKILPLEKVREEVVEKLRLKTSKKAAQLAYIDLKKGKKAAEEEKTVDAGDTIFPAEVWEEIEGALPGTVLKPKIVGGRYAVIKVIETILPQPKSFEKAYDDVKVDYLSKKRLELLQKMAEKASAQLDDAQLSDYVTRDSVDKLPPLTKEEAAAFLQKLFSTNRPNGAILLDNKAVSYSIVEQKLLNSDKLEQHKTFIEENAKKMKSNLLQSNLIDRLQQKYTIEIYLKETE</sequence>
<dbReference type="PANTHER" id="PTHR47529">
    <property type="entry name" value="PEPTIDYL-PROLYL CIS-TRANS ISOMERASE D"/>
    <property type="match status" value="1"/>
</dbReference>
<keyword evidence="4 8" id="KW-1133">Transmembrane helix</keyword>
<comment type="similarity">
    <text evidence="7">Belongs to the PpiD chaperone family.</text>
</comment>
<protein>
    <submittedName>
        <fullName evidence="10">Peptidyl-prolyl cis-trans isomerase</fullName>
    </submittedName>
</protein>
<dbReference type="InterPro" id="IPR000297">
    <property type="entry name" value="PPIase_PpiC"/>
</dbReference>
<evidence type="ECO:0000259" key="9">
    <source>
        <dbReference type="Pfam" id="PF13145"/>
    </source>
</evidence>
<keyword evidence="5 8" id="KW-0472">Membrane</keyword>
<dbReference type="EMBL" id="AP027370">
    <property type="protein sequence ID" value="BDY12115.1"/>
    <property type="molecule type" value="Genomic_DNA"/>
</dbReference>
<keyword evidence="11" id="KW-1185">Reference proteome</keyword>
<evidence type="ECO:0000256" key="7">
    <source>
        <dbReference type="ARBA" id="ARBA00038408"/>
    </source>
</evidence>
<dbReference type="RefSeq" id="WP_286337319.1">
    <property type="nucleotide sequence ID" value="NZ_AP027370.1"/>
</dbReference>
<organism evidence="10 11">
    <name type="scientific">Hydrogenimonas cancrithermarum</name>
    <dbReference type="NCBI Taxonomy" id="2993563"/>
    <lineage>
        <taxon>Bacteria</taxon>
        <taxon>Pseudomonadati</taxon>
        <taxon>Campylobacterota</taxon>
        <taxon>Epsilonproteobacteria</taxon>
        <taxon>Campylobacterales</taxon>
        <taxon>Hydrogenimonadaceae</taxon>
        <taxon>Hydrogenimonas</taxon>
    </lineage>
</organism>
<dbReference type="GO" id="GO:0016853">
    <property type="term" value="F:isomerase activity"/>
    <property type="evidence" value="ECO:0007669"/>
    <property type="project" value="UniProtKB-KW"/>
</dbReference>
<evidence type="ECO:0000256" key="6">
    <source>
        <dbReference type="ARBA" id="ARBA00023186"/>
    </source>
</evidence>
<dbReference type="Pfam" id="PF13145">
    <property type="entry name" value="Rotamase_2"/>
    <property type="match status" value="1"/>
</dbReference>
<evidence type="ECO:0000256" key="5">
    <source>
        <dbReference type="ARBA" id="ARBA00023136"/>
    </source>
</evidence>
<dbReference type="PANTHER" id="PTHR47529:SF1">
    <property type="entry name" value="PERIPLASMIC CHAPERONE PPID"/>
    <property type="match status" value="1"/>
</dbReference>
<feature type="domain" description="PpiC" evidence="9">
    <location>
        <begin position="240"/>
        <end position="358"/>
    </location>
</feature>
<dbReference type="SUPFAM" id="SSF109998">
    <property type="entry name" value="Triger factor/SurA peptide-binding domain-like"/>
    <property type="match status" value="1"/>
</dbReference>
<comment type="subcellular location">
    <subcellularLocation>
        <location evidence="1">Cell membrane</location>
        <topology evidence="1">Single-pass type II membrane protein</topology>
    </subcellularLocation>
</comment>
<evidence type="ECO:0000256" key="1">
    <source>
        <dbReference type="ARBA" id="ARBA00004401"/>
    </source>
</evidence>
<dbReference type="Proteomes" id="UP001321445">
    <property type="component" value="Chromosome"/>
</dbReference>
<keyword evidence="2" id="KW-1003">Cell membrane</keyword>
<reference evidence="10 11" key="1">
    <citation type="submission" date="2023-03" db="EMBL/GenBank/DDBJ databases">
        <title>Description of Hydrogenimonas sp. ISO32.</title>
        <authorList>
            <person name="Mino S."/>
            <person name="Fukazawa S."/>
            <person name="Sawabe T."/>
        </authorList>
    </citation>
    <scope>NUCLEOTIDE SEQUENCE [LARGE SCALE GENOMIC DNA]</scope>
    <source>
        <strain evidence="10 11">ISO32</strain>
    </source>
</reference>
<dbReference type="InterPro" id="IPR027304">
    <property type="entry name" value="Trigger_fact/SurA_dom_sf"/>
</dbReference>
<dbReference type="Pfam" id="PF13624">
    <property type="entry name" value="SurA_N_3"/>
    <property type="match status" value="1"/>
</dbReference>
<keyword evidence="3 8" id="KW-0812">Transmembrane</keyword>